<feature type="domain" description="BED-type" evidence="6">
    <location>
        <begin position="118"/>
        <end position="171"/>
    </location>
</feature>
<feature type="compositionally biased region" description="Polar residues" evidence="5">
    <location>
        <begin position="95"/>
        <end position="113"/>
    </location>
</feature>
<proteinExistence type="predicted"/>
<evidence type="ECO:0000256" key="2">
    <source>
        <dbReference type="ARBA" id="ARBA00022771"/>
    </source>
</evidence>
<dbReference type="WBParaSite" id="ACRNAN_scaffold137.g30168.t1">
    <property type="protein sequence ID" value="ACRNAN_scaffold137.g30168.t1"/>
    <property type="gene ID" value="ACRNAN_scaffold137.g30168"/>
</dbReference>
<keyword evidence="2 4" id="KW-0863">Zinc-finger</keyword>
<evidence type="ECO:0000256" key="3">
    <source>
        <dbReference type="ARBA" id="ARBA00022833"/>
    </source>
</evidence>
<feature type="compositionally biased region" description="Polar residues" evidence="5">
    <location>
        <begin position="20"/>
        <end position="29"/>
    </location>
</feature>
<dbReference type="AlphaFoldDB" id="A0A914CSD9"/>
<keyword evidence="3" id="KW-0862">Zinc</keyword>
<name>A0A914CSD9_9BILA</name>
<dbReference type="SUPFAM" id="SSF57667">
    <property type="entry name" value="beta-beta-alpha zinc fingers"/>
    <property type="match status" value="1"/>
</dbReference>
<dbReference type="Proteomes" id="UP000887540">
    <property type="component" value="Unplaced"/>
</dbReference>
<feature type="region of interest" description="Disordered" evidence="5">
    <location>
        <begin position="1"/>
        <end position="29"/>
    </location>
</feature>
<dbReference type="PROSITE" id="PS50808">
    <property type="entry name" value="ZF_BED"/>
    <property type="match status" value="1"/>
</dbReference>
<reference evidence="8" key="1">
    <citation type="submission" date="2022-11" db="UniProtKB">
        <authorList>
            <consortium name="WormBaseParasite"/>
        </authorList>
    </citation>
    <scope>IDENTIFICATION</scope>
</reference>
<protein>
    <submittedName>
        <fullName evidence="8">BED-type domain-containing protein</fullName>
    </submittedName>
</protein>
<feature type="compositionally biased region" description="Acidic residues" evidence="5">
    <location>
        <begin position="1"/>
        <end position="19"/>
    </location>
</feature>
<evidence type="ECO:0000256" key="5">
    <source>
        <dbReference type="SAM" id="MobiDB-lite"/>
    </source>
</evidence>
<evidence type="ECO:0000259" key="6">
    <source>
        <dbReference type="PROSITE" id="PS50808"/>
    </source>
</evidence>
<organism evidence="7 8">
    <name type="scientific">Acrobeloides nanus</name>
    <dbReference type="NCBI Taxonomy" id="290746"/>
    <lineage>
        <taxon>Eukaryota</taxon>
        <taxon>Metazoa</taxon>
        <taxon>Ecdysozoa</taxon>
        <taxon>Nematoda</taxon>
        <taxon>Chromadorea</taxon>
        <taxon>Rhabditida</taxon>
        <taxon>Tylenchina</taxon>
        <taxon>Cephalobomorpha</taxon>
        <taxon>Cephaloboidea</taxon>
        <taxon>Cephalobidae</taxon>
        <taxon>Acrobeloides</taxon>
    </lineage>
</organism>
<dbReference type="GO" id="GO:0008270">
    <property type="term" value="F:zinc ion binding"/>
    <property type="evidence" value="ECO:0007669"/>
    <property type="project" value="UniProtKB-KW"/>
</dbReference>
<evidence type="ECO:0000313" key="8">
    <source>
        <dbReference type="WBParaSite" id="ACRNAN_scaffold137.g30168.t1"/>
    </source>
</evidence>
<evidence type="ECO:0000256" key="1">
    <source>
        <dbReference type="ARBA" id="ARBA00022723"/>
    </source>
</evidence>
<feature type="compositionally biased region" description="Polar residues" evidence="5">
    <location>
        <begin position="57"/>
        <end position="72"/>
    </location>
</feature>
<keyword evidence="1" id="KW-0479">Metal-binding</keyword>
<evidence type="ECO:0000256" key="4">
    <source>
        <dbReference type="PROSITE-ProRule" id="PRU00027"/>
    </source>
</evidence>
<evidence type="ECO:0000313" key="7">
    <source>
        <dbReference type="Proteomes" id="UP000887540"/>
    </source>
</evidence>
<keyword evidence="7" id="KW-1185">Reference proteome</keyword>
<feature type="region of interest" description="Disordered" evidence="5">
    <location>
        <begin position="43"/>
        <end position="117"/>
    </location>
</feature>
<dbReference type="InterPro" id="IPR036236">
    <property type="entry name" value="Znf_C2H2_sf"/>
</dbReference>
<accession>A0A914CSD9</accession>
<dbReference type="GO" id="GO:0003677">
    <property type="term" value="F:DNA binding"/>
    <property type="evidence" value="ECO:0007669"/>
    <property type="project" value="InterPro"/>
</dbReference>
<sequence>MENSNDSDDTSELQIDDTNQDIIENPETQSMVSEDFMAKNPTILSLLQQATREESTQHAQSTSPVGTATLSIASDDDSKSVVMDLSTRKDDISGPPSTSSGADQNGNGGSISRSAGRKKTHPVWQFFKDLRDSDGVGSVICLHCDWKTDDRSPNNLRTHLKRSHDNEIYSQYLLAQAQTPTQPYVKRNRGMGSFLNSMAHLNGQNAASFNYGIQSLQDTIKQELIDLPNTLDPNVLNQQQLGQIFAEIVRNTEVMSPEDIRLNYESRKEFKNMNNESLALYNSMLDNVINNTLPKEKQLLVAAGSSENHETALIIEANQINNLADMASSQQLTWTIVSGDNSMLNHSNGSNSGHSEADDSKIDFSLSDPITLAAMLQVALDLDLTFACHGRRGQLEFCFESNRTAERSGGRGRMITLINNGKDIVVSEKVNGQIAEYETWKKTDLMQLMWAIRGKCQKALSR</sequence>
<dbReference type="InterPro" id="IPR003656">
    <property type="entry name" value="Znf_BED"/>
</dbReference>